<keyword evidence="6 7" id="KW-0472">Membrane</keyword>
<feature type="transmembrane region" description="Helical" evidence="7">
    <location>
        <begin position="57"/>
        <end position="77"/>
    </location>
</feature>
<evidence type="ECO:0000256" key="5">
    <source>
        <dbReference type="ARBA" id="ARBA00022989"/>
    </source>
</evidence>
<evidence type="ECO:0000256" key="3">
    <source>
        <dbReference type="ARBA" id="ARBA00022475"/>
    </source>
</evidence>
<keyword evidence="3" id="KW-1003">Cell membrane</keyword>
<evidence type="ECO:0000313" key="9">
    <source>
        <dbReference type="Proteomes" id="UP000480350"/>
    </source>
</evidence>
<organism evidence="8 9">
    <name type="scientific">Kangsaoukella pontilimi</name>
    <dbReference type="NCBI Taxonomy" id="2691042"/>
    <lineage>
        <taxon>Bacteria</taxon>
        <taxon>Pseudomonadati</taxon>
        <taxon>Pseudomonadota</taxon>
        <taxon>Alphaproteobacteria</taxon>
        <taxon>Rhodobacterales</taxon>
        <taxon>Paracoccaceae</taxon>
        <taxon>Kangsaoukella</taxon>
    </lineage>
</organism>
<dbReference type="RefSeq" id="WP_160765384.1">
    <property type="nucleotide sequence ID" value="NZ_WUPT01000003.1"/>
</dbReference>
<gene>
    <name evidence="8" type="ORF">GQ651_16555</name>
</gene>
<accession>A0A7C9NGG8</accession>
<keyword evidence="9" id="KW-1185">Reference proteome</keyword>
<dbReference type="Pfam" id="PF01899">
    <property type="entry name" value="MNHE"/>
    <property type="match status" value="1"/>
</dbReference>
<evidence type="ECO:0000256" key="7">
    <source>
        <dbReference type="SAM" id="Phobius"/>
    </source>
</evidence>
<dbReference type="AlphaFoldDB" id="A0A7C9NGG8"/>
<evidence type="ECO:0000256" key="6">
    <source>
        <dbReference type="ARBA" id="ARBA00023136"/>
    </source>
</evidence>
<dbReference type="PANTHER" id="PTHR34584">
    <property type="entry name" value="NA(+)/H(+) ANTIPORTER SUBUNIT E1"/>
    <property type="match status" value="1"/>
</dbReference>
<feature type="transmembrane region" description="Helical" evidence="7">
    <location>
        <begin position="29"/>
        <end position="50"/>
    </location>
</feature>
<comment type="caution">
    <text evidence="8">The sequence shown here is derived from an EMBL/GenBank/DDBJ whole genome shotgun (WGS) entry which is preliminary data.</text>
</comment>
<comment type="similarity">
    <text evidence="2">Belongs to the CPA3 antiporters (TC 2.A.63) subunit E family.</text>
</comment>
<dbReference type="Proteomes" id="UP000480350">
    <property type="component" value="Unassembled WGS sequence"/>
</dbReference>
<proteinExistence type="inferred from homology"/>
<sequence>MNLFAINILLAVVWASLMADYSLSSLGAGFALGYAALWVAQPLFGGPSLYHRRVFRIVRLVLFFLYELVISSLRVAWDVITPSHKSRPAIIEMPLDVKSDIEILLVTNLISLTPGTLSLDVSPDRSTLIVHAMFADDPEALIRELKDGMERKVKECFEL</sequence>
<dbReference type="InterPro" id="IPR002758">
    <property type="entry name" value="Cation_antiport_E"/>
</dbReference>
<dbReference type="GO" id="GO:0005886">
    <property type="term" value="C:plasma membrane"/>
    <property type="evidence" value="ECO:0007669"/>
    <property type="project" value="UniProtKB-SubCell"/>
</dbReference>
<dbReference type="GO" id="GO:0008324">
    <property type="term" value="F:monoatomic cation transmembrane transporter activity"/>
    <property type="evidence" value="ECO:0007669"/>
    <property type="project" value="InterPro"/>
</dbReference>
<keyword evidence="4 7" id="KW-0812">Transmembrane</keyword>
<reference evidence="8 9" key="2">
    <citation type="submission" date="2020-03" db="EMBL/GenBank/DDBJ databases">
        <title>Kangsaoukella pontilimi gen. nov., sp. nov., a new member of the family Rhodobacteraceae isolated from a tidal mudflat.</title>
        <authorList>
            <person name="Kim I.S."/>
        </authorList>
    </citation>
    <scope>NUCLEOTIDE SEQUENCE [LARGE SCALE GENOMIC DNA]</scope>
    <source>
        <strain evidence="8 9">GH1-50</strain>
    </source>
</reference>
<evidence type="ECO:0000313" key="8">
    <source>
        <dbReference type="EMBL" id="MXQ09459.1"/>
    </source>
</evidence>
<keyword evidence="5 7" id="KW-1133">Transmembrane helix</keyword>
<dbReference type="EMBL" id="WUPT01000003">
    <property type="protein sequence ID" value="MXQ09459.1"/>
    <property type="molecule type" value="Genomic_DNA"/>
</dbReference>
<evidence type="ECO:0000256" key="2">
    <source>
        <dbReference type="ARBA" id="ARBA00006228"/>
    </source>
</evidence>
<dbReference type="PIRSF" id="PIRSF019239">
    <property type="entry name" value="MrpE"/>
    <property type="match status" value="1"/>
</dbReference>
<reference evidence="8 9" key="1">
    <citation type="submission" date="2019-12" db="EMBL/GenBank/DDBJ databases">
        <authorList>
            <person name="Lee S.D."/>
        </authorList>
    </citation>
    <scope>NUCLEOTIDE SEQUENCE [LARGE SCALE GENOMIC DNA]</scope>
    <source>
        <strain evidence="8 9">GH1-50</strain>
    </source>
</reference>
<name>A0A7C9NGG8_9RHOB</name>
<protein>
    <submittedName>
        <fullName evidence="8">Sodium:proton antiporter</fullName>
    </submittedName>
</protein>
<evidence type="ECO:0000256" key="1">
    <source>
        <dbReference type="ARBA" id="ARBA00004651"/>
    </source>
</evidence>
<evidence type="ECO:0000256" key="4">
    <source>
        <dbReference type="ARBA" id="ARBA00022692"/>
    </source>
</evidence>
<dbReference type="PANTHER" id="PTHR34584:SF1">
    <property type="entry name" value="NA(+)_H(+) ANTIPORTER SUBUNIT E1"/>
    <property type="match status" value="1"/>
</dbReference>
<comment type="subcellular location">
    <subcellularLocation>
        <location evidence="1">Cell membrane</location>
        <topology evidence="1">Multi-pass membrane protein</topology>
    </subcellularLocation>
</comment>